<dbReference type="GO" id="GO:0003887">
    <property type="term" value="F:DNA-directed DNA polymerase activity"/>
    <property type="evidence" value="ECO:0007669"/>
    <property type="project" value="InterPro"/>
</dbReference>
<gene>
    <name evidence="1" type="ORF">CIT292_10394</name>
</gene>
<dbReference type="SUPFAM" id="SSF46575">
    <property type="entry name" value="DNA polymerase III theta subunit-like"/>
    <property type="match status" value="1"/>
</dbReference>
<name>D4BIM7_9ENTR</name>
<evidence type="ECO:0008006" key="3">
    <source>
        <dbReference type="Google" id="ProtNLM"/>
    </source>
</evidence>
<organism evidence="1 2">
    <name type="scientific">Citrobacter youngae ATCC 29220</name>
    <dbReference type="NCBI Taxonomy" id="500640"/>
    <lineage>
        <taxon>Bacteria</taxon>
        <taxon>Pseudomonadati</taxon>
        <taxon>Pseudomonadota</taxon>
        <taxon>Gammaproteobacteria</taxon>
        <taxon>Enterobacterales</taxon>
        <taxon>Enterobacteriaceae</taxon>
        <taxon>Citrobacter</taxon>
        <taxon>Citrobacter freundii complex</taxon>
    </lineage>
</organism>
<reference evidence="1 2" key="1">
    <citation type="submission" date="2010-02" db="EMBL/GenBank/DDBJ databases">
        <authorList>
            <person name="Weinstock G."/>
            <person name="Sodergren E."/>
            <person name="Clifton S."/>
            <person name="Fulton L."/>
            <person name="Fulton B."/>
            <person name="Courtney L."/>
            <person name="Fronick C."/>
            <person name="Harrison M."/>
            <person name="Strong C."/>
            <person name="Farmer C."/>
            <person name="Delahaunty K."/>
            <person name="Markovic C."/>
            <person name="Hall O."/>
            <person name="Minx P."/>
            <person name="Tomlinson C."/>
            <person name="Mitreva M."/>
            <person name="Nelson J."/>
            <person name="Hou S."/>
            <person name="Wollam A."/>
            <person name="Pepin K.H."/>
            <person name="Johnson M."/>
            <person name="Bhonagiri V."/>
            <person name="Zhang X."/>
            <person name="Suruliraj S."/>
            <person name="Warren W."/>
            <person name="Chinwalla A."/>
            <person name="Mardis E.R."/>
            <person name="Wilson R.K."/>
        </authorList>
    </citation>
    <scope>NUCLEOTIDE SEQUENCE [LARGE SCALE GENOMIC DNA]</scope>
    <source>
        <strain evidence="1 2">ATCC 29220</strain>
    </source>
</reference>
<comment type="caution">
    <text evidence="1">The sequence shown here is derived from an EMBL/GenBank/DDBJ whole genome shotgun (WGS) entry which is preliminary data.</text>
</comment>
<evidence type="ECO:0000313" key="2">
    <source>
        <dbReference type="Proteomes" id="UP000003880"/>
    </source>
</evidence>
<dbReference type="GO" id="GO:0006260">
    <property type="term" value="P:DNA replication"/>
    <property type="evidence" value="ECO:0007669"/>
    <property type="project" value="InterPro"/>
</dbReference>
<dbReference type="AlphaFoldDB" id="D4BIM7"/>
<evidence type="ECO:0000313" key="1">
    <source>
        <dbReference type="EMBL" id="EFE06271.1"/>
    </source>
</evidence>
<proteinExistence type="predicted"/>
<dbReference type="Gene3D" id="1.20.58.250">
    <property type="entry name" value="DNA polymerase III-theta"/>
    <property type="match status" value="1"/>
</dbReference>
<protein>
    <recommendedName>
        <fullName evidence="3">Cytoplasmic protein</fullName>
    </recommendedName>
</protein>
<dbReference type="EMBL" id="ABWL02000023">
    <property type="protein sequence ID" value="EFE06271.1"/>
    <property type="molecule type" value="Genomic_DNA"/>
</dbReference>
<dbReference type="HOGENOM" id="CLU_185147_0_0_6"/>
<dbReference type="Proteomes" id="UP000003880">
    <property type="component" value="Unassembled WGS sequence"/>
</dbReference>
<accession>D4BIM7</accession>
<sequence length="75" mass="8700">MHGGGKIMAKIGDNVSVLIDKTVDFMASSQAFREYLNKTPPRNVVPSEIPQENAQLYLQRLAYYRQLYRPRQEEK</sequence>
<dbReference type="InterPro" id="IPR036745">
    <property type="entry name" value="PolIII_theta_sf"/>
</dbReference>
<dbReference type="GO" id="GO:0003677">
    <property type="term" value="F:DNA binding"/>
    <property type="evidence" value="ECO:0007669"/>
    <property type="project" value="InterPro"/>
</dbReference>
<dbReference type="eggNOG" id="ENOG5032Z93">
    <property type="taxonomic scope" value="Bacteria"/>
</dbReference>